<name>A0A2A4XAW6_9GAMM</name>
<gene>
    <name evidence="4" type="ORF">COB20_04425</name>
</gene>
<feature type="chain" id="PRO_5013286179" evidence="2">
    <location>
        <begin position="33"/>
        <end position="354"/>
    </location>
</feature>
<dbReference type="InterPro" id="IPR051340">
    <property type="entry name" value="Haloalkane_dehalogenase"/>
</dbReference>
<dbReference type="InterPro" id="IPR000073">
    <property type="entry name" value="AB_hydrolase_1"/>
</dbReference>
<feature type="signal peptide" evidence="2">
    <location>
        <begin position="1"/>
        <end position="32"/>
    </location>
</feature>
<protein>
    <submittedName>
        <fullName evidence="4">Hydrolase</fullName>
    </submittedName>
</protein>
<dbReference type="PANTHER" id="PTHR42977:SF3">
    <property type="entry name" value="AB HYDROLASE-1 DOMAIN-CONTAINING PROTEIN"/>
    <property type="match status" value="1"/>
</dbReference>
<dbReference type="GO" id="GO:0004301">
    <property type="term" value="F:epoxide hydrolase activity"/>
    <property type="evidence" value="ECO:0007669"/>
    <property type="project" value="TreeGrafter"/>
</dbReference>
<reference evidence="5" key="1">
    <citation type="submission" date="2017-08" db="EMBL/GenBank/DDBJ databases">
        <title>A dynamic microbial community with high functional redundancy inhabits the cold, oxic subseafloor aquifer.</title>
        <authorList>
            <person name="Tully B.J."/>
            <person name="Wheat C.G."/>
            <person name="Glazer B.T."/>
            <person name="Huber J.A."/>
        </authorList>
    </citation>
    <scope>NUCLEOTIDE SEQUENCE [LARGE SCALE GENOMIC DNA]</scope>
</reference>
<dbReference type="PRINTS" id="PR00111">
    <property type="entry name" value="ABHYDROLASE"/>
</dbReference>
<evidence type="ECO:0000259" key="3">
    <source>
        <dbReference type="Pfam" id="PF00561"/>
    </source>
</evidence>
<dbReference type="PRINTS" id="PR00412">
    <property type="entry name" value="EPOXHYDRLASE"/>
</dbReference>
<keyword evidence="2" id="KW-0732">Signal</keyword>
<accession>A0A2A4XAW6</accession>
<dbReference type="InterPro" id="IPR000639">
    <property type="entry name" value="Epox_hydrolase-like"/>
</dbReference>
<keyword evidence="1 4" id="KW-0378">Hydrolase</keyword>
<proteinExistence type="predicted"/>
<feature type="domain" description="AB hydrolase-1" evidence="3">
    <location>
        <begin position="64"/>
        <end position="330"/>
    </location>
</feature>
<comment type="caution">
    <text evidence="4">The sequence shown here is derived from an EMBL/GenBank/DDBJ whole genome shotgun (WGS) entry which is preliminary data.</text>
</comment>
<dbReference type="Proteomes" id="UP000218767">
    <property type="component" value="Unassembled WGS sequence"/>
</dbReference>
<organism evidence="4 5">
    <name type="scientific">SAR86 cluster bacterium</name>
    <dbReference type="NCBI Taxonomy" id="2030880"/>
    <lineage>
        <taxon>Bacteria</taxon>
        <taxon>Pseudomonadati</taxon>
        <taxon>Pseudomonadota</taxon>
        <taxon>Gammaproteobacteria</taxon>
        <taxon>SAR86 cluster</taxon>
    </lineage>
</organism>
<dbReference type="SUPFAM" id="SSF53474">
    <property type="entry name" value="alpha/beta-Hydrolases"/>
    <property type="match status" value="1"/>
</dbReference>
<dbReference type="Gene3D" id="3.40.50.1820">
    <property type="entry name" value="alpha/beta hydrolase"/>
    <property type="match status" value="1"/>
</dbReference>
<sequence length="354" mass="40291">MKKLTINQTLTALLPALVAATLLISWSIPANADVNGNTNNVAYKTVEIEGLDIFYREAGNPENPTLLLLHGFPTSSHMFRELMPALADEYHLIAPDYPGYGYSSMPSVSEFEYSFDNIARIMGKLVDDIGIDDYSLYLMDYGAPIGYRLAAAQPERIETLVIQNGNAYMEGLDNDFWEPIREYWKDRDAVNSGLDNAWWKNVKTAYKQPEMSNDQALRFLLTLGATKWQYTNGVSDVEAVSPDTWGHVQPLLDREGNQEIQLQMFYSYGSNPELYPSWQQYFRDHQPPTLIVWGQNDEIFPAAGAEPYKRDLENLDYYLLDTGHFALETHVDEIADRMRTFLNRELPQSSPAAD</sequence>
<dbReference type="InterPro" id="IPR029058">
    <property type="entry name" value="AB_hydrolase_fold"/>
</dbReference>
<evidence type="ECO:0000256" key="2">
    <source>
        <dbReference type="SAM" id="SignalP"/>
    </source>
</evidence>
<dbReference type="EMBL" id="NVUL01000015">
    <property type="protein sequence ID" value="PCI79710.1"/>
    <property type="molecule type" value="Genomic_DNA"/>
</dbReference>
<dbReference type="AlphaFoldDB" id="A0A2A4XAW6"/>
<evidence type="ECO:0000313" key="4">
    <source>
        <dbReference type="EMBL" id="PCI79710.1"/>
    </source>
</evidence>
<dbReference type="Pfam" id="PF00561">
    <property type="entry name" value="Abhydrolase_1"/>
    <property type="match status" value="1"/>
</dbReference>
<evidence type="ECO:0000256" key="1">
    <source>
        <dbReference type="ARBA" id="ARBA00022801"/>
    </source>
</evidence>
<evidence type="ECO:0000313" key="5">
    <source>
        <dbReference type="Proteomes" id="UP000218767"/>
    </source>
</evidence>
<dbReference type="PANTHER" id="PTHR42977">
    <property type="entry name" value="HYDROLASE-RELATED"/>
    <property type="match status" value="1"/>
</dbReference>